<evidence type="ECO:0000313" key="2">
    <source>
        <dbReference type="Proteomes" id="UP000276133"/>
    </source>
</evidence>
<keyword evidence="2" id="KW-1185">Reference proteome</keyword>
<organism evidence="1 2">
    <name type="scientific">Brachionus plicatilis</name>
    <name type="common">Marine rotifer</name>
    <name type="synonym">Brachionus muelleri</name>
    <dbReference type="NCBI Taxonomy" id="10195"/>
    <lineage>
        <taxon>Eukaryota</taxon>
        <taxon>Metazoa</taxon>
        <taxon>Spiralia</taxon>
        <taxon>Gnathifera</taxon>
        <taxon>Rotifera</taxon>
        <taxon>Eurotatoria</taxon>
        <taxon>Monogononta</taxon>
        <taxon>Pseudotrocha</taxon>
        <taxon>Ploima</taxon>
        <taxon>Brachionidae</taxon>
        <taxon>Brachionus</taxon>
    </lineage>
</organism>
<comment type="caution">
    <text evidence="1">The sequence shown here is derived from an EMBL/GenBank/DDBJ whole genome shotgun (WGS) entry which is preliminary data.</text>
</comment>
<gene>
    <name evidence="1" type="ORF">BpHYR1_001502</name>
</gene>
<evidence type="ECO:0000313" key="1">
    <source>
        <dbReference type="EMBL" id="RNA09198.1"/>
    </source>
</evidence>
<sequence>MFEKTNHRLGDLSTKESSVYTLALSVDFAFISIKFSNIERKFFCQPFWTQSSQQSTFGSIKYWHFMQIN</sequence>
<dbReference type="Proteomes" id="UP000276133">
    <property type="component" value="Unassembled WGS sequence"/>
</dbReference>
<protein>
    <submittedName>
        <fullName evidence="1">Uncharacterized protein</fullName>
    </submittedName>
</protein>
<accession>A0A3M7QE17</accession>
<dbReference type="EMBL" id="REGN01006524">
    <property type="protein sequence ID" value="RNA09198.1"/>
    <property type="molecule type" value="Genomic_DNA"/>
</dbReference>
<dbReference type="AlphaFoldDB" id="A0A3M7QE17"/>
<reference evidence="1 2" key="1">
    <citation type="journal article" date="2018" name="Sci. Rep.">
        <title>Genomic signatures of local adaptation to the degree of environmental predictability in rotifers.</title>
        <authorList>
            <person name="Franch-Gras L."/>
            <person name="Hahn C."/>
            <person name="Garcia-Roger E.M."/>
            <person name="Carmona M.J."/>
            <person name="Serra M."/>
            <person name="Gomez A."/>
        </authorList>
    </citation>
    <scope>NUCLEOTIDE SEQUENCE [LARGE SCALE GENOMIC DNA]</scope>
    <source>
        <strain evidence="1">HYR1</strain>
    </source>
</reference>
<proteinExistence type="predicted"/>
<name>A0A3M7QE17_BRAPC</name>